<sequence>MPQPTIGRIVHYRLTEHDASDINRRREDWQRMGGEHNQAGIVGHVGNHVSEGDLFPAVIVRVWNESTVTCNLQVLLDGIDTYWATSRAEGTESGTWAWPERA</sequence>
<dbReference type="RefSeq" id="WP_190059390.1">
    <property type="nucleotide sequence ID" value="NZ_BMWH01000020.1"/>
</dbReference>
<organism evidence="1 2">
    <name type="scientific">Streptomyces echinoruber</name>
    <dbReference type="NCBI Taxonomy" id="68898"/>
    <lineage>
        <taxon>Bacteria</taxon>
        <taxon>Bacillati</taxon>
        <taxon>Actinomycetota</taxon>
        <taxon>Actinomycetes</taxon>
        <taxon>Kitasatosporales</taxon>
        <taxon>Streptomycetaceae</taxon>
        <taxon>Streptomyces</taxon>
    </lineage>
</organism>
<evidence type="ECO:0000313" key="1">
    <source>
        <dbReference type="EMBL" id="GHA01607.1"/>
    </source>
</evidence>
<dbReference type="EMBL" id="BMWH01000020">
    <property type="protein sequence ID" value="GHA01607.1"/>
    <property type="molecule type" value="Genomic_DNA"/>
</dbReference>
<evidence type="ECO:0000313" key="2">
    <source>
        <dbReference type="Proteomes" id="UP000623010"/>
    </source>
</evidence>
<gene>
    <name evidence="1" type="ORF">GCM10010389_46240</name>
</gene>
<keyword evidence="2" id="KW-1185">Reference proteome</keyword>
<protein>
    <submittedName>
        <fullName evidence="1">Uncharacterized protein</fullName>
    </submittedName>
</protein>
<reference evidence="1" key="2">
    <citation type="submission" date="2020-09" db="EMBL/GenBank/DDBJ databases">
        <authorList>
            <person name="Sun Q."/>
            <person name="Ohkuma M."/>
        </authorList>
    </citation>
    <scope>NUCLEOTIDE SEQUENCE</scope>
    <source>
        <strain evidence="1">JCM 5016</strain>
    </source>
</reference>
<comment type="caution">
    <text evidence="1">The sequence shown here is derived from an EMBL/GenBank/DDBJ whole genome shotgun (WGS) entry which is preliminary data.</text>
</comment>
<name>A0A918RN40_9ACTN</name>
<reference evidence="1" key="1">
    <citation type="journal article" date="2014" name="Int. J. Syst. Evol. Microbiol.">
        <title>Complete genome sequence of Corynebacterium casei LMG S-19264T (=DSM 44701T), isolated from a smear-ripened cheese.</title>
        <authorList>
            <consortium name="US DOE Joint Genome Institute (JGI-PGF)"/>
            <person name="Walter F."/>
            <person name="Albersmeier A."/>
            <person name="Kalinowski J."/>
            <person name="Ruckert C."/>
        </authorList>
    </citation>
    <scope>NUCLEOTIDE SEQUENCE</scope>
    <source>
        <strain evidence="1">JCM 5016</strain>
    </source>
</reference>
<proteinExistence type="predicted"/>
<accession>A0A918RN40</accession>
<dbReference type="Proteomes" id="UP000623010">
    <property type="component" value="Unassembled WGS sequence"/>
</dbReference>
<dbReference type="AlphaFoldDB" id="A0A918RN40"/>